<evidence type="ECO:0000313" key="2">
    <source>
        <dbReference type="Proteomes" id="UP000310506"/>
    </source>
</evidence>
<dbReference type="AlphaFoldDB" id="A0A4S3B746"/>
<dbReference type="EMBL" id="SDGV01000022">
    <property type="protein sequence ID" value="THB60505.1"/>
    <property type="molecule type" value="Genomic_DNA"/>
</dbReference>
<sequence length="159" mass="18428">MKKENMLTYLESAIEKNVADIDFAMDWNKRNHTVEIILAFYAENKSQEAIEDGEGIVSEEEIIEFQDGILFFVEGHETEFDAEDYLTMISFDKKRGLSKEFIDIFASYLGEVVVQGEDDLLDFLTDETQEFFELHWDEEAFAAKVANIEATISYPYPSY</sequence>
<dbReference type="InterPro" id="IPR021380">
    <property type="entry name" value="DUF3013"/>
</dbReference>
<organism evidence="1 2">
    <name type="scientific">Vagococcus silagei</name>
    <dbReference type="NCBI Taxonomy" id="2508885"/>
    <lineage>
        <taxon>Bacteria</taxon>
        <taxon>Bacillati</taxon>
        <taxon>Bacillota</taxon>
        <taxon>Bacilli</taxon>
        <taxon>Lactobacillales</taxon>
        <taxon>Enterococcaceae</taxon>
        <taxon>Vagococcus</taxon>
    </lineage>
</organism>
<keyword evidence="2" id="KW-1185">Reference proteome</keyword>
<proteinExistence type="predicted"/>
<accession>A0A4S3B746</accession>
<evidence type="ECO:0000313" key="1">
    <source>
        <dbReference type="EMBL" id="THB60505.1"/>
    </source>
</evidence>
<gene>
    <name evidence="1" type="ORF">ESZ54_09775</name>
</gene>
<protein>
    <submittedName>
        <fullName evidence="1">DUF3013 family protein</fullName>
    </submittedName>
</protein>
<reference evidence="1 2" key="1">
    <citation type="submission" date="2019-01" db="EMBL/GenBank/DDBJ databases">
        <title>Vagococcus silagei sp. nov. isolated from brewer's grain.</title>
        <authorList>
            <person name="Guu J.-R."/>
        </authorList>
    </citation>
    <scope>NUCLEOTIDE SEQUENCE [LARGE SCALE GENOMIC DNA]</scope>
    <source>
        <strain evidence="1 2">2B-2</strain>
    </source>
</reference>
<comment type="caution">
    <text evidence="1">The sequence shown here is derived from an EMBL/GenBank/DDBJ whole genome shotgun (WGS) entry which is preliminary data.</text>
</comment>
<dbReference type="Gene3D" id="3.40.50.11250">
    <property type="entry name" value="Protein of unknown function DUF3013"/>
    <property type="match status" value="1"/>
</dbReference>
<dbReference type="Pfam" id="PF11217">
    <property type="entry name" value="DUF3013"/>
    <property type="match status" value="1"/>
</dbReference>
<name>A0A4S3B746_9ENTE</name>
<dbReference type="RefSeq" id="WP_136137496.1">
    <property type="nucleotide sequence ID" value="NZ_SDGV01000022.1"/>
</dbReference>
<dbReference type="OrthoDB" id="2165293at2"/>
<dbReference type="Proteomes" id="UP000310506">
    <property type="component" value="Unassembled WGS sequence"/>
</dbReference>